<dbReference type="InterPro" id="IPR005653">
    <property type="entry name" value="OstA-like_N"/>
</dbReference>
<dbReference type="Pfam" id="PF03968">
    <property type="entry name" value="LptD_N"/>
    <property type="match status" value="1"/>
</dbReference>
<dbReference type="Gene3D" id="2.60.450.10">
    <property type="entry name" value="Lipopolysaccharide (LPS) transport protein A like domain"/>
    <property type="match status" value="1"/>
</dbReference>
<dbReference type="NCBIfam" id="NF002997">
    <property type="entry name" value="PRK03761.1"/>
    <property type="match status" value="1"/>
</dbReference>
<reference evidence="7" key="1">
    <citation type="submission" date="2021-03" db="EMBL/GenBank/DDBJ databases">
        <title>Plesiomonas shigelloides zfcc0051, isolated from zebrafish feces.</title>
        <authorList>
            <person name="Vanderhoek Z."/>
            <person name="Gaulke C."/>
        </authorList>
    </citation>
    <scope>NUCLEOTIDE SEQUENCE</scope>
    <source>
        <strain evidence="7">Zfcc0051</strain>
    </source>
</reference>
<dbReference type="AlphaFoldDB" id="A0A8I2B4R1"/>
<evidence type="ECO:0000259" key="6">
    <source>
        <dbReference type="Pfam" id="PF04453"/>
    </source>
</evidence>
<dbReference type="RefSeq" id="WP_207541840.1">
    <property type="nucleotide sequence ID" value="NZ_JAFNAA010000005.1"/>
</dbReference>
<evidence type="ECO:0000256" key="2">
    <source>
        <dbReference type="ARBA" id="ARBA00023136"/>
    </source>
</evidence>
<dbReference type="PANTHER" id="PTHR30189:SF1">
    <property type="entry name" value="LPS-ASSEMBLY PROTEIN LPTD"/>
    <property type="match status" value="1"/>
</dbReference>
<gene>
    <name evidence="4 7" type="primary">lptD</name>
    <name evidence="7" type="ORF">J2R62_06370</name>
</gene>
<keyword evidence="3 4" id="KW-0998">Cell outer membrane</keyword>
<feature type="domain" description="LptD C-terminal" evidence="6">
    <location>
        <begin position="299"/>
        <end position="679"/>
    </location>
</feature>
<accession>A0A8I2B4R1</accession>
<evidence type="ECO:0000313" key="7">
    <source>
        <dbReference type="EMBL" id="MBO1107848.1"/>
    </source>
</evidence>
<sequence length="774" mass="87540" precursor="true">MKKFFPTILASAISAILFSPHSYADLRSQCLAGVPHYTKPLVNGDPNNLPVTILSDDADVAYPNRALYTGNVNVEQGNRQLTAHEAQVTQKLVDGKPVKREMTASGNVHYFDPTITLKGPRAWSDLDSKDTDVDDANYQLVGKQGRGTARQLQLRDNNRYSIMKSGVFTTCLPDDDSWSIAATTMVQDRDEEVAELWNARFRVAGVPVFYTPYLQIPIGNKRRSGFLVPSFGSSTKSGFQVELPYYWNIAPNYDATITPRYMTKRGTEWMTEFRYLTTPGTGTLAFNYLPDDPLYNNEARYLTYWNHSGVMNQVWRFNVDYTKVSDPQYFNDLTSPYGNTTDGYVTQKASVGYADPNWMVKLSATQFQIFSTQVASAYRTAPQLDVNYYNTDLLDDRLNTHLYGQVARFNNDNPAKPTATRVHFEPTVSYPIANRWGSLEVSAKAYATHYQQDIPVQYRNQMEESVSRFIPQGKIDGKMVFERDTKWLDAYTQTLEPRIQYLYRPYRDQSGIGAPNSLGYDSTALQMDYLGMFRDRRYSGLDRIASANQVTTGLTTRFFDSSLNERFNFAVGQIFYFETPQVAPINDDEKQRTSAWAAESNAVFSQNWSAKAGIQYDTELNQASLGNAVLEYRKDAERLVQLNYRYASQEYINDALPNKNYPTDLSQVGVVAAWPVTDRIGVVGQYYYDTKQQQPATQLLGLQYNTCCWAVNLTYERKIIGYDASVGETGGGIYDNGISFNVEIRGLGNNYSTGIGSMLGDGILPYQRPFNLNN</sequence>
<keyword evidence="2 4" id="KW-0472">Membrane</keyword>
<feature type="domain" description="Organic solvent tolerance-like N-terminal" evidence="5">
    <location>
        <begin position="53"/>
        <end position="192"/>
    </location>
</feature>
<comment type="subcellular location">
    <subcellularLocation>
        <location evidence="4">Cell outer membrane</location>
    </subcellularLocation>
</comment>
<comment type="function">
    <text evidence="4">Together with LptE, is involved in the assembly of lipopolysaccharide (LPS) at the surface of the outer membrane.</text>
</comment>
<dbReference type="InterPro" id="IPR007543">
    <property type="entry name" value="LptD_C"/>
</dbReference>
<proteinExistence type="inferred from homology"/>
<evidence type="ECO:0000256" key="4">
    <source>
        <dbReference type="HAMAP-Rule" id="MF_01411"/>
    </source>
</evidence>
<evidence type="ECO:0000256" key="3">
    <source>
        <dbReference type="ARBA" id="ARBA00023237"/>
    </source>
</evidence>
<comment type="subunit">
    <text evidence="4">Component of the lipopolysaccharide transport and assembly complex. Interacts with LptE and LptA.</text>
</comment>
<evidence type="ECO:0000256" key="1">
    <source>
        <dbReference type="ARBA" id="ARBA00022729"/>
    </source>
</evidence>
<name>A0A8I2B4R1_PLESH</name>
<comment type="similarity">
    <text evidence="4">Belongs to the LptD family.</text>
</comment>
<feature type="signal peptide" evidence="4">
    <location>
        <begin position="1"/>
        <end position="24"/>
    </location>
</feature>
<dbReference type="GO" id="GO:0009279">
    <property type="term" value="C:cell outer membrane"/>
    <property type="evidence" value="ECO:0007669"/>
    <property type="project" value="UniProtKB-SubCell"/>
</dbReference>
<comment type="caution">
    <text evidence="7">The sequence shown here is derived from an EMBL/GenBank/DDBJ whole genome shotgun (WGS) entry which is preliminary data.</text>
</comment>
<protein>
    <recommendedName>
        <fullName evidence="4">LPS-assembly protein LptD</fullName>
    </recommendedName>
</protein>
<dbReference type="HAMAP" id="MF_01411">
    <property type="entry name" value="LPS_assembly_LptD"/>
    <property type="match status" value="1"/>
</dbReference>
<dbReference type="GO" id="GO:0043165">
    <property type="term" value="P:Gram-negative-bacterium-type cell outer membrane assembly"/>
    <property type="evidence" value="ECO:0007669"/>
    <property type="project" value="UniProtKB-UniRule"/>
</dbReference>
<keyword evidence="1 4" id="KW-0732">Signal</keyword>
<dbReference type="EMBL" id="JAFNAA010000005">
    <property type="protein sequence ID" value="MBO1107848.1"/>
    <property type="molecule type" value="Genomic_DNA"/>
</dbReference>
<comment type="caution">
    <text evidence="4">Lacks conserved residue(s) required for the propagation of feature annotation.</text>
</comment>
<dbReference type="Pfam" id="PF04453">
    <property type="entry name" value="LptD"/>
    <property type="match status" value="1"/>
</dbReference>
<evidence type="ECO:0000259" key="5">
    <source>
        <dbReference type="Pfam" id="PF03968"/>
    </source>
</evidence>
<dbReference type="GO" id="GO:1990351">
    <property type="term" value="C:transporter complex"/>
    <property type="evidence" value="ECO:0007669"/>
    <property type="project" value="TreeGrafter"/>
</dbReference>
<organism evidence="7 8">
    <name type="scientific">Plesiomonas shigelloides</name>
    <name type="common">Aeromonas shigelloides</name>
    <dbReference type="NCBI Taxonomy" id="703"/>
    <lineage>
        <taxon>Bacteria</taxon>
        <taxon>Pseudomonadati</taxon>
        <taxon>Pseudomonadota</taxon>
        <taxon>Gammaproteobacteria</taxon>
        <taxon>Enterobacterales</taxon>
        <taxon>Enterobacteriaceae</taxon>
        <taxon>Plesiomonas</taxon>
    </lineage>
</organism>
<dbReference type="GO" id="GO:0015920">
    <property type="term" value="P:lipopolysaccharide transport"/>
    <property type="evidence" value="ECO:0007669"/>
    <property type="project" value="InterPro"/>
</dbReference>
<feature type="chain" id="PRO_5035022220" description="LPS-assembly protein LptD" evidence="4">
    <location>
        <begin position="25"/>
        <end position="774"/>
    </location>
</feature>
<evidence type="ECO:0000313" key="8">
    <source>
        <dbReference type="Proteomes" id="UP000664658"/>
    </source>
</evidence>
<dbReference type="Proteomes" id="UP000664658">
    <property type="component" value="Unassembled WGS sequence"/>
</dbReference>
<dbReference type="InterPro" id="IPR020889">
    <property type="entry name" value="LipoPS_assembly_LptD"/>
</dbReference>
<dbReference type="InterPro" id="IPR050218">
    <property type="entry name" value="LptD"/>
</dbReference>
<dbReference type="PANTHER" id="PTHR30189">
    <property type="entry name" value="LPS-ASSEMBLY PROTEIN"/>
    <property type="match status" value="1"/>
</dbReference>